<dbReference type="InterPro" id="IPR011701">
    <property type="entry name" value="MFS"/>
</dbReference>
<dbReference type="InterPro" id="IPR036259">
    <property type="entry name" value="MFS_trans_sf"/>
</dbReference>
<comment type="subcellular location">
    <subcellularLocation>
        <location evidence="1">Membrane</location>
        <topology evidence="1">Multi-pass membrane protein</topology>
    </subcellularLocation>
</comment>
<evidence type="ECO:0000313" key="8">
    <source>
        <dbReference type="EMBL" id="EHL03444.1"/>
    </source>
</evidence>
<feature type="transmembrane region" description="Helical" evidence="7">
    <location>
        <begin position="265"/>
        <end position="289"/>
    </location>
</feature>
<feature type="transmembrane region" description="Helical" evidence="7">
    <location>
        <begin position="301"/>
        <end position="322"/>
    </location>
</feature>
<dbReference type="Proteomes" id="UP000005446">
    <property type="component" value="Unassembled WGS sequence"/>
</dbReference>
<keyword evidence="9" id="KW-1185">Reference proteome</keyword>
<keyword evidence="4 7" id="KW-1133">Transmembrane helix</keyword>
<evidence type="ECO:0000256" key="3">
    <source>
        <dbReference type="ARBA" id="ARBA00022692"/>
    </source>
</evidence>
<dbReference type="InParanoid" id="H0ED81"/>
<feature type="transmembrane region" description="Helical" evidence="7">
    <location>
        <begin position="329"/>
        <end position="347"/>
    </location>
</feature>
<reference evidence="8 9" key="1">
    <citation type="journal article" date="2012" name="Eukaryot. Cell">
        <title>Genome sequence of the fungus Glarea lozoyensis: the first genome sequence of a species from the Helotiaceae family.</title>
        <authorList>
            <person name="Youssar L."/>
            <person name="Gruening B.A."/>
            <person name="Erxleben A."/>
            <person name="Guenther S."/>
            <person name="Huettel W."/>
        </authorList>
    </citation>
    <scope>NUCLEOTIDE SEQUENCE [LARGE SCALE GENOMIC DNA]</scope>
    <source>
        <strain evidence="9">ATCC 74030 / MF5533</strain>
    </source>
</reference>
<dbReference type="Gene3D" id="1.20.1250.20">
    <property type="entry name" value="MFS general substrate transporter like domains"/>
    <property type="match status" value="1"/>
</dbReference>
<evidence type="ECO:0000313" key="9">
    <source>
        <dbReference type="Proteomes" id="UP000005446"/>
    </source>
</evidence>
<dbReference type="AlphaFoldDB" id="H0ED81"/>
<feature type="transmembrane region" description="Helical" evidence="7">
    <location>
        <begin position="359"/>
        <end position="378"/>
    </location>
</feature>
<feature type="transmembrane region" description="Helical" evidence="7">
    <location>
        <begin position="134"/>
        <end position="155"/>
    </location>
</feature>
<evidence type="ECO:0000256" key="2">
    <source>
        <dbReference type="ARBA" id="ARBA00022448"/>
    </source>
</evidence>
<feature type="transmembrane region" description="Helical" evidence="7">
    <location>
        <begin position="197"/>
        <end position="217"/>
    </location>
</feature>
<protein>
    <submittedName>
        <fullName evidence="8">Putative Uncharacterized transporter</fullName>
    </submittedName>
</protein>
<dbReference type="OrthoDB" id="6730379at2759"/>
<evidence type="ECO:0000256" key="5">
    <source>
        <dbReference type="ARBA" id="ARBA00023136"/>
    </source>
</evidence>
<evidence type="ECO:0000256" key="6">
    <source>
        <dbReference type="SAM" id="MobiDB-lite"/>
    </source>
</evidence>
<keyword evidence="3 7" id="KW-0812">Transmembrane</keyword>
<keyword evidence="2" id="KW-0813">Transport</keyword>
<keyword evidence="5 7" id="KW-0472">Membrane</keyword>
<dbReference type="PANTHER" id="PTHR43791">
    <property type="entry name" value="PERMEASE-RELATED"/>
    <property type="match status" value="1"/>
</dbReference>
<sequence length="555" mass="60857">MSEKKVNPTESPVEGVSEGHNITSLHDVDDTEIGKTGLHIKDEAGNIAVTALATDAASAEDRKVVLRKIDLYILPIMCVTYVFGVIEDNNLKGQQYAWKLPLAKFLGANIILWAGLLMITASCSSFAGLATARFFLGVFESTITPGFVAITAIWWTREEQVIRGMAWVAFNGVFSTFGGLLTFGIGHMDGALSTWKYIYLILGAITVCWGILFIWIIPDNPTTARWLTEEQKIIAIQRVIENKTGTKSRHFDVSQIMEAFTDPKVILLFLISFVNAIPSGGLSFGSIIISGFGFTPLTTTLLNMPLGAVQTFFTLSAGYLCMKIPNSRLIIGSLCMLPSIVGTILINNLDATNRWGRLVGVWLLVSYPVGFMVLLGLLSTNIAGSTKSTTANGLVFVGYCVGQIAGPQFFKAAEKPAYPSGIKAMLCAFVLNLVLNQVLRLLYMLENRKRDKALEGLSEGEVEELKEKSRIQGFEDVTDMKNAIGTVHFPIGAAVYYCVLCLRYCIVSRSRFLDRRSGALRGCVIFGGTARITKDLKFWHGCGVHRRYCTLGRST</sequence>
<evidence type="ECO:0000256" key="4">
    <source>
        <dbReference type="ARBA" id="ARBA00022989"/>
    </source>
</evidence>
<dbReference type="Pfam" id="PF07690">
    <property type="entry name" value="MFS_1"/>
    <property type="match status" value="1"/>
</dbReference>
<accession>H0ED81</accession>
<organism evidence="8 9">
    <name type="scientific">Glarea lozoyensis (strain ATCC 74030 / MF5533)</name>
    <dbReference type="NCBI Taxonomy" id="1104152"/>
    <lineage>
        <taxon>Eukaryota</taxon>
        <taxon>Fungi</taxon>
        <taxon>Dikarya</taxon>
        <taxon>Ascomycota</taxon>
        <taxon>Pezizomycotina</taxon>
        <taxon>Leotiomycetes</taxon>
        <taxon>Helotiales</taxon>
        <taxon>Helotiaceae</taxon>
        <taxon>Glarea</taxon>
    </lineage>
</organism>
<dbReference type="GO" id="GO:0016020">
    <property type="term" value="C:membrane"/>
    <property type="evidence" value="ECO:0007669"/>
    <property type="project" value="UniProtKB-SubCell"/>
</dbReference>
<gene>
    <name evidence="8" type="ORF">M7I_0383</name>
</gene>
<proteinExistence type="predicted"/>
<dbReference type="PANTHER" id="PTHR43791:SF70">
    <property type="entry name" value="MAJOR FACILITATOR SUPERFAMILY (MFS) PROFILE DOMAIN-CONTAINING PROTEIN"/>
    <property type="match status" value="1"/>
</dbReference>
<dbReference type="EMBL" id="AGUE01000007">
    <property type="protein sequence ID" value="EHL03444.1"/>
    <property type="molecule type" value="Genomic_DNA"/>
</dbReference>
<dbReference type="HOGENOM" id="CLU_001265_0_5_1"/>
<feature type="region of interest" description="Disordered" evidence="6">
    <location>
        <begin position="1"/>
        <end position="21"/>
    </location>
</feature>
<feature type="transmembrane region" description="Helical" evidence="7">
    <location>
        <begin position="69"/>
        <end position="86"/>
    </location>
</feature>
<dbReference type="GO" id="GO:0022857">
    <property type="term" value="F:transmembrane transporter activity"/>
    <property type="evidence" value="ECO:0007669"/>
    <property type="project" value="InterPro"/>
</dbReference>
<dbReference type="SUPFAM" id="SSF103473">
    <property type="entry name" value="MFS general substrate transporter"/>
    <property type="match status" value="1"/>
</dbReference>
<name>H0ED81_GLAL7</name>
<comment type="caution">
    <text evidence="8">The sequence shown here is derived from an EMBL/GenBank/DDBJ whole genome shotgun (WGS) entry which is preliminary data.</text>
</comment>
<feature type="transmembrane region" description="Helical" evidence="7">
    <location>
        <begin position="106"/>
        <end position="128"/>
    </location>
</feature>
<evidence type="ECO:0000256" key="7">
    <source>
        <dbReference type="SAM" id="Phobius"/>
    </source>
</evidence>
<feature type="transmembrane region" description="Helical" evidence="7">
    <location>
        <begin position="167"/>
        <end position="185"/>
    </location>
</feature>
<evidence type="ECO:0000256" key="1">
    <source>
        <dbReference type="ARBA" id="ARBA00004141"/>
    </source>
</evidence>